<keyword evidence="1 3" id="KW-0732">Signal</keyword>
<dbReference type="PANTHER" id="PTHR23268">
    <property type="entry name" value="T-CELL RECEPTOR BETA CHAIN"/>
    <property type="match status" value="1"/>
</dbReference>
<dbReference type="InterPro" id="IPR013106">
    <property type="entry name" value="Ig_V-set"/>
</dbReference>
<feature type="signal peptide" evidence="3">
    <location>
        <begin position="1"/>
        <end position="21"/>
    </location>
</feature>
<dbReference type="InterPro" id="IPR036179">
    <property type="entry name" value="Ig-like_dom_sf"/>
</dbReference>
<dbReference type="GO" id="GO:0005886">
    <property type="term" value="C:plasma membrane"/>
    <property type="evidence" value="ECO:0007669"/>
    <property type="project" value="TreeGrafter"/>
</dbReference>
<dbReference type="GO" id="GO:0007166">
    <property type="term" value="P:cell surface receptor signaling pathway"/>
    <property type="evidence" value="ECO:0007669"/>
    <property type="project" value="TreeGrafter"/>
</dbReference>
<evidence type="ECO:0000256" key="2">
    <source>
        <dbReference type="ARBA" id="ARBA00022859"/>
    </source>
</evidence>
<protein>
    <recommendedName>
        <fullName evidence="4">Ig-like domain-containing protein</fullName>
    </recommendedName>
</protein>
<dbReference type="GO" id="GO:0002376">
    <property type="term" value="P:immune system process"/>
    <property type="evidence" value="ECO:0007669"/>
    <property type="project" value="UniProtKB-KW"/>
</dbReference>
<sequence>MGCRLLCWVVLCLLCAGHTEPECRQTPSHEVTERGTRVPLKCDSTSGHLFLHWYRQILEQTLEFLVLFYKSTLLEKSETFKHRFSARRTDGSFSTLQIQPTELGDSDSQKLLKVMFIYNNKELILNETVPRRFLPESPDKTRLNVHIDFLETDDTAVYLCASSLDTALQSLYLPVYKPPAQPGSCVGHRFTRP</sequence>
<evidence type="ECO:0000313" key="6">
    <source>
        <dbReference type="Proteomes" id="UP000694425"/>
    </source>
</evidence>
<proteinExistence type="predicted"/>
<dbReference type="PANTHER" id="PTHR23268:SF45">
    <property type="entry name" value="T CELL RECEPTOR BETA VARIABLE 2"/>
    <property type="match status" value="1"/>
</dbReference>
<dbReference type="GeneTree" id="ENSGT00940000154460"/>
<dbReference type="InterPro" id="IPR050413">
    <property type="entry name" value="TCR_beta_variable"/>
</dbReference>
<dbReference type="InterPro" id="IPR007110">
    <property type="entry name" value="Ig-like_dom"/>
</dbReference>
<dbReference type="InterPro" id="IPR013783">
    <property type="entry name" value="Ig-like_fold"/>
</dbReference>
<organism evidence="5 6">
    <name type="scientific">Neovison vison</name>
    <name type="common">American mink</name>
    <name type="synonym">Mustela vison</name>
    <dbReference type="NCBI Taxonomy" id="452646"/>
    <lineage>
        <taxon>Eukaryota</taxon>
        <taxon>Metazoa</taxon>
        <taxon>Chordata</taxon>
        <taxon>Craniata</taxon>
        <taxon>Vertebrata</taxon>
        <taxon>Euteleostomi</taxon>
        <taxon>Mammalia</taxon>
        <taxon>Eutheria</taxon>
        <taxon>Laurasiatheria</taxon>
        <taxon>Carnivora</taxon>
        <taxon>Caniformia</taxon>
        <taxon>Musteloidea</taxon>
        <taxon>Mustelidae</taxon>
        <taxon>Mustelinae</taxon>
        <taxon>Neogale</taxon>
    </lineage>
</organism>
<dbReference type="SUPFAM" id="SSF48726">
    <property type="entry name" value="Immunoglobulin"/>
    <property type="match status" value="2"/>
</dbReference>
<dbReference type="AlphaFoldDB" id="A0A8C7EVD7"/>
<evidence type="ECO:0000256" key="3">
    <source>
        <dbReference type="SAM" id="SignalP"/>
    </source>
</evidence>
<keyword evidence="2" id="KW-0391">Immunity</keyword>
<feature type="chain" id="PRO_5033987567" description="Ig-like domain-containing protein" evidence="3">
    <location>
        <begin position="22"/>
        <end position="193"/>
    </location>
</feature>
<dbReference type="Ensembl" id="ENSNVIT00000029977.1">
    <property type="protein sequence ID" value="ENSNVIP00000025853.1"/>
    <property type="gene ID" value="ENSNVIG00000019978.1"/>
</dbReference>
<feature type="domain" description="Ig-like" evidence="4">
    <location>
        <begin position="21"/>
        <end position="160"/>
    </location>
</feature>
<name>A0A8C7EVD7_NEOVI</name>
<evidence type="ECO:0000256" key="1">
    <source>
        <dbReference type="ARBA" id="ARBA00022729"/>
    </source>
</evidence>
<reference evidence="5" key="1">
    <citation type="submission" date="2025-08" db="UniProtKB">
        <authorList>
            <consortium name="Ensembl"/>
        </authorList>
    </citation>
    <scope>IDENTIFICATION</scope>
</reference>
<dbReference type="Proteomes" id="UP000694425">
    <property type="component" value="Unplaced"/>
</dbReference>
<reference evidence="5" key="2">
    <citation type="submission" date="2025-09" db="UniProtKB">
        <authorList>
            <consortium name="Ensembl"/>
        </authorList>
    </citation>
    <scope>IDENTIFICATION</scope>
</reference>
<evidence type="ECO:0000259" key="4">
    <source>
        <dbReference type="PROSITE" id="PS50835"/>
    </source>
</evidence>
<dbReference type="PROSITE" id="PS50835">
    <property type="entry name" value="IG_LIKE"/>
    <property type="match status" value="1"/>
</dbReference>
<accession>A0A8C7EVD7</accession>
<evidence type="ECO:0000313" key="5">
    <source>
        <dbReference type="Ensembl" id="ENSNVIP00000025853.1"/>
    </source>
</evidence>
<keyword evidence="6" id="KW-1185">Reference proteome</keyword>
<dbReference type="Gene3D" id="2.60.40.10">
    <property type="entry name" value="Immunoglobulins"/>
    <property type="match status" value="2"/>
</dbReference>
<dbReference type="Pfam" id="PF07686">
    <property type="entry name" value="V-set"/>
    <property type="match status" value="1"/>
</dbReference>